<dbReference type="OMA" id="FHYSTIG"/>
<keyword evidence="3" id="KW-0813">Transport</keyword>
<evidence type="ECO:0000256" key="6">
    <source>
        <dbReference type="ARBA" id="ARBA00022946"/>
    </source>
</evidence>
<comment type="similarity">
    <text evidence="2 12">Belongs to the CybS family.</text>
</comment>
<feature type="region of interest" description="Disordered" evidence="13">
    <location>
        <begin position="43"/>
        <end position="64"/>
    </location>
</feature>
<keyword evidence="4 12" id="KW-0812">Transmembrane</keyword>
<dbReference type="Pfam" id="PF05328">
    <property type="entry name" value="CybS"/>
    <property type="match status" value="1"/>
</dbReference>
<feature type="transmembrane region" description="Helical" evidence="12">
    <location>
        <begin position="136"/>
        <end position="157"/>
    </location>
</feature>
<evidence type="ECO:0000313" key="15">
    <source>
        <dbReference type="Proteomes" id="UP000001396"/>
    </source>
</evidence>
<keyword evidence="11" id="KW-0408">Iron</keyword>
<dbReference type="GO" id="GO:0048039">
    <property type="term" value="F:ubiquinone binding"/>
    <property type="evidence" value="ECO:0007669"/>
    <property type="project" value="TreeGrafter"/>
</dbReference>
<dbReference type="InterPro" id="IPR007992">
    <property type="entry name" value="CybS"/>
</dbReference>
<dbReference type="InParanoid" id="D3BI60"/>
<dbReference type="EMBL" id="ADBJ01000037">
    <property type="protein sequence ID" value="EFA78960.1"/>
    <property type="molecule type" value="Genomic_DNA"/>
</dbReference>
<dbReference type="GeneID" id="31363908"/>
<evidence type="ECO:0000256" key="5">
    <source>
        <dbReference type="ARBA" id="ARBA00022792"/>
    </source>
</evidence>
<evidence type="ECO:0000256" key="4">
    <source>
        <dbReference type="ARBA" id="ARBA00022692"/>
    </source>
</evidence>
<evidence type="ECO:0000313" key="14">
    <source>
        <dbReference type="EMBL" id="EFA78960.1"/>
    </source>
</evidence>
<keyword evidence="9 12" id="KW-0472">Membrane</keyword>
<evidence type="ECO:0000256" key="11">
    <source>
        <dbReference type="PIRSR" id="PIRSR607992-2"/>
    </source>
</evidence>
<keyword evidence="8 12" id="KW-0496">Mitochondrion</keyword>
<evidence type="ECO:0000256" key="8">
    <source>
        <dbReference type="ARBA" id="ARBA00023128"/>
    </source>
</evidence>
<dbReference type="InterPro" id="IPR034804">
    <property type="entry name" value="SQR/QFR_C/D"/>
</dbReference>
<dbReference type="RefSeq" id="XP_020431084.1">
    <property type="nucleotide sequence ID" value="XM_020579245.1"/>
</dbReference>
<dbReference type="FunCoup" id="D3BI60">
    <property type="interactions" value="88"/>
</dbReference>
<dbReference type="AlphaFoldDB" id="D3BI60"/>
<name>D3BI60_HETP5</name>
<organism evidence="14 15">
    <name type="scientific">Heterostelium pallidum (strain ATCC 26659 / Pp 5 / PN500)</name>
    <name type="common">Cellular slime mold</name>
    <name type="synonym">Polysphondylium pallidum</name>
    <dbReference type="NCBI Taxonomy" id="670386"/>
    <lineage>
        <taxon>Eukaryota</taxon>
        <taxon>Amoebozoa</taxon>
        <taxon>Evosea</taxon>
        <taxon>Eumycetozoa</taxon>
        <taxon>Dictyostelia</taxon>
        <taxon>Acytosteliales</taxon>
        <taxon>Acytosteliaceae</taxon>
        <taxon>Heterostelium</taxon>
    </lineage>
</organism>
<dbReference type="GO" id="GO:0006099">
    <property type="term" value="P:tricarboxylic acid cycle"/>
    <property type="evidence" value="ECO:0007669"/>
    <property type="project" value="TreeGrafter"/>
</dbReference>
<reference evidence="14 15" key="1">
    <citation type="journal article" date="2011" name="Genome Res.">
        <title>Phylogeny-wide analysis of social amoeba genomes highlights ancient origins for complex intercellular communication.</title>
        <authorList>
            <person name="Heidel A.J."/>
            <person name="Lawal H.M."/>
            <person name="Felder M."/>
            <person name="Schilde C."/>
            <person name="Helps N.R."/>
            <person name="Tunggal B."/>
            <person name="Rivero F."/>
            <person name="John U."/>
            <person name="Schleicher M."/>
            <person name="Eichinger L."/>
            <person name="Platzer M."/>
            <person name="Noegel A.A."/>
            <person name="Schaap P."/>
            <person name="Gloeckner G."/>
        </authorList>
    </citation>
    <scope>NUCLEOTIDE SEQUENCE [LARGE SCALE GENOMIC DNA]</scope>
    <source>
        <strain evidence="15">ATCC 26659 / Pp 5 / PN500</strain>
    </source>
</reference>
<dbReference type="GO" id="GO:0046872">
    <property type="term" value="F:metal ion binding"/>
    <property type="evidence" value="ECO:0007669"/>
    <property type="project" value="UniProtKB-KW"/>
</dbReference>
<evidence type="ECO:0000256" key="7">
    <source>
        <dbReference type="ARBA" id="ARBA00022989"/>
    </source>
</evidence>
<comment type="caution">
    <text evidence="14">The sequence shown here is derived from an EMBL/GenBank/DDBJ whole genome shotgun (WGS) entry which is preliminary data.</text>
</comment>
<feature type="binding site" description="axial binding residue" evidence="11">
    <location>
        <position position="116"/>
    </location>
    <ligand>
        <name>heme b</name>
        <dbReference type="ChEBI" id="CHEBI:60344"/>
        <note>ligand shared with SDHC</note>
    </ligand>
    <ligandPart>
        <name>Fe</name>
        <dbReference type="ChEBI" id="CHEBI:18248"/>
    </ligandPart>
</feature>
<gene>
    <name evidence="14" type="primary">sdhD</name>
    <name evidence="14" type="ORF">PPL_08428</name>
</gene>
<evidence type="ECO:0000256" key="12">
    <source>
        <dbReference type="RuleBase" id="RU364031"/>
    </source>
</evidence>
<dbReference type="STRING" id="670386.D3BI60"/>
<sequence>MLKSTRLIQNIPPSTLQGVFGGYTPNSALVLYRNNNTQQIRSAASSSATGAAPSSSSSNSNASGKIPDPSGAIFQQKIYHYSSMGVAALLPVSLMLPSSELTLVTDCALGVIIPAHFYLGMNSVVNDYIYSVFPKYLVKALVAGTSIVLFTGIVFIAKKSGLGATVRALWVK</sequence>
<comment type="caution">
    <text evidence="12">Lacks conserved residue(s) required for the propagation of feature annotation.</text>
</comment>
<evidence type="ECO:0000256" key="3">
    <source>
        <dbReference type="ARBA" id="ARBA00022448"/>
    </source>
</evidence>
<proteinExistence type="inferred from homology"/>
<evidence type="ECO:0000256" key="9">
    <source>
        <dbReference type="ARBA" id="ARBA00023136"/>
    </source>
</evidence>
<dbReference type="PANTHER" id="PTHR13337:SF2">
    <property type="entry name" value="SUCCINATE DEHYDROGENASE [UBIQUINONE] CYTOCHROME B SMALL SUBUNIT, MITOCHONDRIAL"/>
    <property type="match status" value="1"/>
</dbReference>
<evidence type="ECO:0000256" key="1">
    <source>
        <dbReference type="ARBA" id="ARBA00004448"/>
    </source>
</evidence>
<evidence type="ECO:0000256" key="13">
    <source>
        <dbReference type="SAM" id="MobiDB-lite"/>
    </source>
</evidence>
<keyword evidence="5 12" id="KW-0999">Mitochondrion inner membrane</keyword>
<dbReference type="GO" id="GO:0020037">
    <property type="term" value="F:heme binding"/>
    <property type="evidence" value="ECO:0007669"/>
    <property type="project" value="TreeGrafter"/>
</dbReference>
<keyword evidence="6 12" id="KW-0809">Transit peptide</keyword>
<keyword evidence="7 12" id="KW-1133">Transmembrane helix</keyword>
<feature type="binding site" evidence="10">
    <location>
        <position position="128"/>
    </location>
    <ligand>
        <name>a ubiquinone</name>
        <dbReference type="ChEBI" id="CHEBI:16389"/>
        <note>ligand shared with IP/SDHB</note>
    </ligand>
</feature>
<accession>D3BI60</accession>
<protein>
    <recommendedName>
        <fullName evidence="12">Succinate dehydrogenase [ubiquinone] cytochrome b small subunit</fullName>
    </recommendedName>
</protein>
<dbReference type="Gene3D" id="1.20.1300.10">
    <property type="entry name" value="Fumarate reductase/succinate dehydrogenase, transmembrane subunit"/>
    <property type="match status" value="1"/>
</dbReference>
<dbReference type="Proteomes" id="UP000001396">
    <property type="component" value="Unassembled WGS sequence"/>
</dbReference>
<comment type="subcellular location">
    <subcellularLocation>
        <location evidence="1 12">Mitochondrion inner membrane</location>
        <topology evidence="1 12">Multi-pass membrane protein</topology>
    </subcellularLocation>
</comment>
<dbReference type="GO" id="GO:0005743">
    <property type="term" value="C:mitochondrial inner membrane"/>
    <property type="evidence" value="ECO:0007669"/>
    <property type="project" value="UniProtKB-SubCell"/>
</dbReference>
<evidence type="ECO:0000256" key="2">
    <source>
        <dbReference type="ARBA" id="ARBA00007294"/>
    </source>
</evidence>
<evidence type="ECO:0000256" key="10">
    <source>
        <dbReference type="PIRSR" id="PIRSR607992-1"/>
    </source>
</evidence>
<feature type="transmembrane region" description="Helical" evidence="12">
    <location>
        <begin position="103"/>
        <end position="121"/>
    </location>
</feature>
<dbReference type="GO" id="GO:0006121">
    <property type="term" value="P:mitochondrial electron transport, succinate to ubiquinone"/>
    <property type="evidence" value="ECO:0007669"/>
    <property type="project" value="TreeGrafter"/>
</dbReference>
<dbReference type="PANTHER" id="PTHR13337">
    <property type="entry name" value="SUCCINATE DEHYDROGENASE"/>
    <property type="match status" value="1"/>
</dbReference>
<keyword evidence="15" id="KW-1185">Reference proteome</keyword>
<keyword evidence="11" id="KW-0479">Metal-binding</keyword>